<organism evidence="7 8">
    <name type="scientific">Prorocentrum cordatum</name>
    <dbReference type="NCBI Taxonomy" id="2364126"/>
    <lineage>
        <taxon>Eukaryota</taxon>
        <taxon>Sar</taxon>
        <taxon>Alveolata</taxon>
        <taxon>Dinophyceae</taxon>
        <taxon>Prorocentrales</taxon>
        <taxon>Prorocentraceae</taxon>
        <taxon>Prorocentrum</taxon>
    </lineage>
</organism>
<dbReference type="InterPro" id="IPR011992">
    <property type="entry name" value="EF-hand-dom_pair"/>
</dbReference>
<feature type="region of interest" description="Disordered" evidence="3">
    <location>
        <begin position="825"/>
        <end position="851"/>
    </location>
</feature>
<keyword evidence="8" id="KW-1185">Reference proteome</keyword>
<evidence type="ECO:0000256" key="4">
    <source>
        <dbReference type="SAM" id="Phobius"/>
    </source>
</evidence>
<name>A0ABN9TW40_9DINO</name>
<feature type="region of interest" description="Disordered" evidence="3">
    <location>
        <begin position="1759"/>
        <end position="1781"/>
    </location>
</feature>
<dbReference type="InterPro" id="IPR011009">
    <property type="entry name" value="Kinase-like_dom_sf"/>
</dbReference>
<reference evidence="7" key="1">
    <citation type="submission" date="2023-10" db="EMBL/GenBank/DDBJ databases">
        <authorList>
            <person name="Chen Y."/>
            <person name="Shah S."/>
            <person name="Dougan E. K."/>
            <person name="Thang M."/>
            <person name="Chan C."/>
        </authorList>
    </citation>
    <scope>NUCLEOTIDE SEQUENCE [LARGE SCALE GENOMIC DNA]</scope>
</reference>
<comment type="similarity">
    <text evidence="2">Belongs to the protein kinase superfamily. Ser/Thr protein kinase family. CDPK subfamily.</text>
</comment>
<feature type="region of interest" description="Disordered" evidence="3">
    <location>
        <begin position="952"/>
        <end position="990"/>
    </location>
</feature>
<dbReference type="PANTHER" id="PTHR24216:SF65">
    <property type="entry name" value="PAXILLIN-LIKE PROTEIN 1"/>
    <property type="match status" value="1"/>
</dbReference>
<keyword evidence="4" id="KW-1133">Transmembrane helix</keyword>
<feature type="compositionally biased region" description="Low complexity" evidence="3">
    <location>
        <begin position="1055"/>
        <end position="1069"/>
    </location>
</feature>
<feature type="compositionally biased region" description="Low complexity" evidence="3">
    <location>
        <begin position="228"/>
        <end position="328"/>
    </location>
</feature>
<dbReference type="Gene3D" id="1.10.238.10">
    <property type="entry name" value="EF-hand"/>
    <property type="match status" value="1"/>
</dbReference>
<comment type="caution">
    <text evidence="7">The sequence shown here is derived from an EMBL/GenBank/DDBJ whole genome shotgun (WGS) entry which is preliminary data.</text>
</comment>
<dbReference type="PANTHER" id="PTHR24216">
    <property type="entry name" value="PAXILLIN-RELATED"/>
    <property type="match status" value="1"/>
</dbReference>
<feature type="compositionally biased region" description="Low complexity" evidence="3">
    <location>
        <begin position="581"/>
        <end position="597"/>
    </location>
</feature>
<feature type="domain" description="EF-hand" evidence="6">
    <location>
        <begin position="653"/>
        <end position="681"/>
    </location>
</feature>
<feature type="domain" description="Protein kinase" evidence="5">
    <location>
        <begin position="359"/>
        <end position="660"/>
    </location>
</feature>
<evidence type="ECO:0000256" key="1">
    <source>
        <dbReference type="ARBA" id="ARBA00022837"/>
    </source>
</evidence>
<evidence type="ECO:0000256" key="2">
    <source>
        <dbReference type="ARBA" id="ARBA00024334"/>
    </source>
</evidence>
<feature type="region of interest" description="Disordered" evidence="3">
    <location>
        <begin position="1002"/>
        <end position="1080"/>
    </location>
</feature>
<feature type="region of interest" description="Disordered" evidence="3">
    <location>
        <begin position="564"/>
        <end position="609"/>
    </location>
</feature>
<dbReference type="EMBL" id="CAUYUJ010015156">
    <property type="protein sequence ID" value="CAK0850483.1"/>
    <property type="molecule type" value="Genomic_DNA"/>
</dbReference>
<feature type="compositionally biased region" description="Low complexity" evidence="3">
    <location>
        <begin position="897"/>
        <end position="906"/>
    </location>
</feature>
<evidence type="ECO:0000259" key="6">
    <source>
        <dbReference type="PROSITE" id="PS50222"/>
    </source>
</evidence>
<evidence type="ECO:0000256" key="3">
    <source>
        <dbReference type="SAM" id="MobiDB-lite"/>
    </source>
</evidence>
<dbReference type="PROSITE" id="PS00018">
    <property type="entry name" value="EF_HAND_1"/>
    <property type="match status" value="1"/>
</dbReference>
<feature type="region of interest" description="Disordered" evidence="3">
    <location>
        <begin position="1408"/>
        <end position="1442"/>
    </location>
</feature>
<evidence type="ECO:0000313" key="8">
    <source>
        <dbReference type="Proteomes" id="UP001189429"/>
    </source>
</evidence>
<feature type="region of interest" description="Disordered" evidence="3">
    <location>
        <begin position="228"/>
        <end position="344"/>
    </location>
</feature>
<evidence type="ECO:0000259" key="5">
    <source>
        <dbReference type="PROSITE" id="PS50011"/>
    </source>
</evidence>
<sequence>MLFVQKEATRILGEGAEAPAAPAGPPSAAPPRATVARCASIWASYVATAVIITVVALSWHVVEGILRVWAEHSTAGICAFLSTSAAIFLLTAFMYSSLAGRAPPPSRAWPVARGARAARAVAPARLVAMASALAAVPPPPAAGAAAAISAAPLASAVAAAPAADVSPAAATAPVAAAAPAAAAASAAALQAATAAARAQAAPVHAVPTAPGAPAAAAAAASVLVPAPTAASGTPTAASGTSSVTHTEAAPASAAECPAGATASGPTEGSRPSAALARASSAGPTAPAGGTAPATTAGLAAPAGPAPAQLPATASAGAAPAPLAGGLEPRQLPLGAGQFRPSQEPLRSRLLEGLVAGTEIREMEGFRGGQNSGVWIVSGPADVDELVLKLVRCTSSHPGLPTEAENCARLLARHPAMARDGQLALPTHVFSCLGPSGEKLHDLLVMRKARGDPLATVIARRWHGGEAQELMRVMTRLGRFLSRLHRRYEGLQHGDFQPSNVLLHEETGEFTLVDVGGMGITTVKTDVEHFEGAMRTLAAAYKAPQLADDTVRHFLEGYAEEAAAQAAGTPLAEPAGPEEEAAAAATAAAGPGARPEAAFDATMRPGGAPPLEDAAALEDGRLGGDAWRQRLQSDVEVIQRIYGAISRRGLSPHELFERLDLDADGVLGWQDVGQLLRSFSPERSEQELRGLFCTIGGDERGAVTLPAFCLAFRAAGEVLAHGLLRRLRAALSRRGESPQGLFFRLDADGDSLLRPEDLEGLIADLEGLIAEFAPGGPTAELARALGADEDGCVALPAFCGALTAVCGPPGSERECALAAGSAPPGAEAEAAAAPRAVPRQRQRRPRGRGSEIARCLEANRRLPGRHAVVSAEDRAGWHPHAPWAGGEAAAARREARRSPAAAQAAPRLARDSEERLRQFVERHGPTGRPPCPGEAGAAAAFRWRPAVPGRAALEPAGRVRERREVARPAATGRRQPGARAGARQAAKDPEALEKLRQFVLRHGASRDRQRQGPGFEHLDAAGGAPAPVQGSGGASPAAGSVYGGSFGPGRRRRSGSSRSSSSSSSGSGSSRKYDSESFASHASGAEEGRIAGSSKGAGAAVAAKAAEESYSDDDFEGSDDAGNSDSYTDSWENSLMYFAGNLTDFDLYKVAAWLPPRPAHWSTRARRGSLAPLARLVLLARRARPLSVARLLLRALPALLAPPPRLSLLTPPGRSARAGLLALPPPRAPQALLTPPGMSALPACDVLLAPLAPSARSKLPTLLLVEEVRNAFDDARSEDGEGGDENAAMEEEEGGVEMNEAVDVVAEVQSAGCAAHPVAHGNLWLLVKEAWANSPWAREHWDRFACDKKKRIQRWMSLPGEMEEAEAPDGNKRAAFLIRALGTDKLGHRIAVGEYDPAAVLPTPWLQTRRVTPPDQRPRPWVPLGLGARRAPPRGAPRARAVPGAAAPVRLAAERRLHNASREPAFNVSNCGPAPKYEHASPRNAADAKETKYVSGEGHVEVTFSAGDQVEYKCSHGFSVDGSLDDGERTFTANCSELGYFKPGGVCLKASKCGKVPNISHAMPTGKTQTDGSVEFVCAHGYSLDGKRAVPGGLGANTLFLLKCVEFSGKYKESSMASASLPRSCLQARPGAGRPASGSLLVGGKIINMYNGVFNALFVVDCKDSATLKNGFGKMQGPPATLDSACGKFQDGALAGQCSGLVATMKSEFSAKEQELKDHLKKVAKENAVFNMSHPDKDRPSIDGEANEFCAALWGLLELPQKDEMPPGASESAPESAPGSGR</sequence>
<keyword evidence="4" id="KW-0812">Transmembrane</keyword>
<keyword evidence="4" id="KW-0472">Membrane</keyword>
<keyword evidence="1" id="KW-0106">Calcium</keyword>
<proteinExistence type="inferred from homology"/>
<dbReference type="SUPFAM" id="SSF47473">
    <property type="entry name" value="EF-hand"/>
    <property type="match status" value="1"/>
</dbReference>
<protein>
    <recommendedName>
        <fullName evidence="9">Calmodulin</fullName>
    </recommendedName>
</protein>
<feature type="transmembrane region" description="Helical" evidence="4">
    <location>
        <begin position="74"/>
        <end position="95"/>
    </location>
</feature>
<accession>A0ABN9TW40</accession>
<dbReference type="PROSITE" id="PS50011">
    <property type="entry name" value="PROTEIN_KINASE_DOM"/>
    <property type="match status" value="1"/>
</dbReference>
<feature type="region of interest" description="Disordered" evidence="3">
    <location>
        <begin position="877"/>
        <end position="911"/>
    </location>
</feature>
<evidence type="ECO:0000313" key="7">
    <source>
        <dbReference type="EMBL" id="CAK0850483.1"/>
    </source>
</evidence>
<feature type="transmembrane region" description="Helical" evidence="4">
    <location>
        <begin position="41"/>
        <end position="62"/>
    </location>
</feature>
<feature type="compositionally biased region" description="Low complexity" evidence="3">
    <location>
        <begin position="966"/>
        <end position="983"/>
    </location>
</feature>
<feature type="compositionally biased region" description="Low complexity" evidence="3">
    <location>
        <begin position="1765"/>
        <end position="1781"/>
    </location>
</feature>
<dbReference type="PROSITE" id="PS50222">
    <property type="entry name" value="EF_HAND_2"/>
    <property type="match status" value="1"/>
</dbReference>
<dbReference type="SUPFAM" id="SSF56112">
    <property type="entry name" value="Protein kinase-like (PK-like)"/>
    <property type="match status" value="1"/>
</dbReference>
<dbReference type="InterPro" id="IPR000719">
    <property type="entry name" value="Prot_kinase_dom"/>
</dbReference>
<dbReference type="InterPro" id="IPR002048">
    <property type="entry name" value="EF_hand_dom"/>
</dbReference>
<feature type="region of interest" description="Disordered" evidence="3">
    <location>
        <begin position="1463"/>
        <end position="1482"/>
    </location>
</feature>
<dbReference type="Gene3D" id="1.10.510.10">
    <property type="entry name" value="Transferase(Phosphotransferase) domain 1"/>
    <property type="match status" value="1"/>
</dbReference>
<dbReference type="InterPro" id="IPR018247">
    <property type="entry name" value="EF_Hand_1_Ca_BS"/>
</dbReference>
<gene>
    <name evidence="7" type="ORF">PCOR1329_LOCUS42892</name>
</gene>
<feature type="compositionally biased region" description="Low complexity" evidence="3">
    <location>
        <begin position="1019"/>
        <end position="1039"/>
    </location>
</feature>
<feature type="compositionally biased region" description="Low complexity" evidence="3">
    <location>
        <begin position="564"/>
        <end position="574"/>
    </location>
</feature>
<feature type="compositionally biased region" description="Basic residues" evidence="3">
    <location>
        <begin position="837"/>
        <end position="846"/>
    </location>
</feature>
<feature type="compositionally biased region" description="Basic and acidic residues" evidence="3">
    <location>
        <begin position="956"/>
        <end position="965"/>
    </location>
</feature>
<feature type="compositionally biased region" description="Low complexity" evidence="3">
    <location>
        <begin position="825"/>
        <end position="836"/>
    </location>
</feature>
<evidence type="ECO:0008006" key="9">
    <source>
        <dbReference type="Google" id="ProtNLM"/>
    </source>
</evidence>
<dbReference type="Proteomes" id="UP001189429">
    <property type="component" value="Unassembled WGS sequence"/>
</dbReference>